<organism evidence="2 4">
    <name type="scientific">Chryseobacterium contaminans</name>
    <dbReference type="NCBI Taxonomy" id="1423959"/>
    <lineage>
        <taxon>Bacteria</taxon>
        <taxon>Pseudomonadati</taxon>
        <taxon>Bacteroidota</taxon>
        <taxon>Flavobacteriia</taxon>
        <taxon>Flavobacteriales</taxon>
        <taxon>Weeksellaceae</taxon>
        <taxon>Chryseobacterium group</taxon>
        <taxon>Chryseobacterium</taxon>
    </lineage>
</organism>
<proteinExistence type="predicted"/>
<sequence length="1045" mass="119487">MGSRGIISVKTEASKSYTVVERNDYHYVEITSLSTGVTVFVDETCLDTGTVDTKSTIQKTKWIVIEEVVWQELLSDHRKETKRESWGDSVFFEKIKKHTWGQFAGGKVNIKVSGLSSPYTPGASLTEGNIYLVIPYTHYPEFRYKGQVIKLVYLTEPYVRYVYIDPPTAQDADIPVGYDNKLHLYGMKADINISTHLLPDFRKIGKAPVDKNICNIIGTVFFVNDAGEEITVGEFNSKIDGVEGNYNNYQQIKLLVDPAWREVEGVHQKNHQPQKYFVKIMATAMNLSLNLNSDPKKPYDFTENIKNIFHPKSYNTNKDFTKWYKFDGDQEDWVELPMQPHIEVRWDTMEMIYKQLEIEKNNQIQYIGDIPYAKKEFDPCGYSSITITEEFDSSDKKELDEKLAKAGKDEKKKKQINDDFSNKKRQPVIIFDEDASVIDHTDRYFDITTGEKAKTISIKLGKLQNQNVYCSGLLLNSGEKHDIKTNVFQVEKAVYSAVRDSKGNYTKEEDKTHKEQLGKAKTPVTKENGTDYDVIKNPDNSKIKQVNTVVNWQEGKDYNFKGEDELELNLKYKYNKILTISNNELNPNVIGNLFEEAWLFNYLLLNVDRHKQAYYVPVSTCRYVNQIAKINVLPDIKWTLLFKFNFKEEDWKKFEDVHSYQVGAFLIVGSETTQTTTPRGTTTTSRSAMAAGVSISRETTRQPVQREGGIKRLLELLKRIEVSLNAEWQDETGKKQKKDVIEGFFTPIYGFFKKLTDITKMMSAITEGESNEEDREKKKLLEEELKKVAGKRDAKEVVGGIYDILTAKTVESKMIYPSIGLAVSWYYGDAYKKDAPEYNGRKALEYNLQLKANPIVGYGLTLDFLEMLAKKHPIAYIIIKVVQVGMYLAGKNNKINVTLAINGTLNIEGNMRYNTLTGSSFSNHHSAKKEKMASLTGEIEAILEGSIDVRLNKYQIITEFNASGAFKLGVKTKIIPGAHLATDTEGMFYETDLDYEGVTFYLKAEGKAEFLFFGMKIFEWEDSYEPEPWTVGKGYIASEKHYLIP</sequence>
<name>A0A1M7ATN7_9FLAO</name>
<dbReference type="Proteomes" id="UP000184069">
    <property type="component" value="Unassembled WGS sequence"/>
</dbReference>
<evidence type="ECO:0000313" key="3">
    <source>
        <dbReference type="Proteomes" id="UP000093508"/>
    </source>
</evidence>
<reference evidence="2 4" key="2">
    <citation type="submission" date="2016-11" db="EMBL/GenBank/DDBJ databases">
        <authorList>
            <person name="Jaros S."/>
            <person name="Januszkiewicz K."/>
            <person name="Wedrychowicz H."/>
        </authorList>
    </citation>
    <scope>NUCLEOTIDE SEQUENCE [LARGE SCALE GENOMIC DNA]</scope>
    <source>
        <strain evidence="2 4">DSM 27621</strain>
    </source>
</reference>
<reference evidence="1 3" key="1">
    <citation type="submission" date="2016-07" db="EMBL/GenBank/DDBJ databases">
        <authorList>
            <person name="Jeong J.-J."/>
            <person name="Kim D.W."/>
            <person name="Sang M.K."/>
            <person name="Choi I.-G."/>
            <person name="Kim K.D."/>
        </authorList>
    </citation>
    <scope>NUCLEOTIDE SEQUENCE [LARGE SCALE GENOMIC DNA]</scope>
    <source>
        <strain evidence="1 3">C-26</strain>
    </source>
</reference>
<keyword evidence="3" id="KW-1185">Reference proteome</keyword>
<protein>
    <submittedName>
        <fullName evidence="2">Uncharacterized protein</fullName>
    </submittedName>
</protein>
<dbReference type="Proteomes" id="UP000093508">
    <property type="component" value="Unassembled WGS sequence"/>
</dbReference>
<dbReference type="AlphaFoldDB" id="A0A1M7ATN7"/>
<evidence type="ECO:0000313" key="4">
    <source>
        <dbReference type="Proteomes" id="UP000184069"/>
    </source>
</evidence>
<dbReference type="RefSeq" id="WP_066693370.1">
    <property type="nucleotide sequence ID" value="NZ_FRBM01000004.1"/>
</dbReference>
<dbReference type="STRING" id="1423959.SAMN05444407_104112"/>
<gene>
    <name evidence="1" type="ORF">BBH99_18690</name>
    <name evidence="2" type="ORF">SAMN05444407_104112</name>
</gene>
<accession>A0A1M7ATN7</accession>
<evidence type="ECO:0000313" key="1">
    <source>
        <dbReference type="EMBL" id="OCA79504.1"/>
    </source>
</evidence>
<dbReference type="EMBL" id="MAYF01000075">
    <property type="protein sequence ID" value="OCA79504.1"/>
    <property type="molecule type" value="Genomic_DNA"/>
</dbReference>
<dbReference type="OrthoDB" id="1207102at2"/>
<evidence type="ECO:0000313" key="2">
    <source>
        <dbReference type="EMBL" id="SHL46083.1"/>
    </source>
</evidence>
<dbReference type="EMBL" id="FRBM01000004">
    <property type="protein sequence ID" value="SHL46083.1"/>
    <property type="molecule type" value="Genomic_DNA"/>
</dbReference>